<protein>
    <submittedName>
        <fullName evidence="1">Uncharacterized protein</fullName>
    </submittedName>
</protein>
<comment type="caution">
    <text evidence="1">The sequence shown here is derived from an EMBL/GenBank/DDBJ whole genome shotgun (WGS) entry which is preliminary data.</text>
</comment>
<proteinExistence type="predicted"/>
<gene>
    <name evidence="1" type="ORF">AWZ03_001955</name>
</gene>
<dbReference type="AlphaFoldDB" id="A0A484BUE0"/>
<dbReference type="Proteomes" id="UP000295192">
    <property type="component" value="Unassembled WGS sequence"/>
</dbReference>
<sequence>MHVVFNRIELNVSTSAERSPATDCVAAFCCFRVLVAWRDDASLDRRRRVLVPYQARTCPYWRKCPIANTCGVAPERAPNLAM</sequence>
<organism evidence="1 2">
    <name type="scientific">Drosophila navojoa</name>
    <name type="common">Fruit fly</name>
    <dbReference type="NCBI Taxonomy" id="7232"/>
    <lineage>
        <taxon>Eukaryota</taxon>
        <taxon>Metazoa</taxon>
        <taxon>Ecdysozoa</taxon>
        <taxon>Arthropoda</taxon>
        <taxon>Hexapoda</taxon>
        <taxon>Insecta</taxon>
        <taxon>Pterygota</taxon>
        <taxon>Neoptera</taxon>
        <taxon>Endopterygota</taxon>
        <taxon>Diptera</taxon>
        <taxon>Brachycera</taxon>
        <taxon>Muscomorpha</taxon>
        <taxon>Ephydroidea</taxon>
        <taxon>Drosophilidae</taxon>
        <taxon>Drosophila</taxon>
    </lineage>
</organism>
<keyword evidence="2" id="KW-1185">Reference proteome</keyword>
<name>A0A484BUE0_DRONA</name>
<accession>A0A484BUE0</accession>
<evidence type="ECO:0000313" key="1">
    <source>
        <dbReference type="EMBL" id="TDG51495.1"/>
    </source>
</evidence>
<dbReference type="EMBL" id="LSRL02000008">
    <property type="protein sequence ID" value="TDG51495.1"/>
    <property type="molecule type" value="Genomic_DNA"/>
</dbReference>
<reference evidence="1 2" key="1">
    <citation type="journal article" date="2019" name="J. Hered.">
        <title>An Improved Genome Assembly for Drosophila navojoa, the Basal Species in the mojavensis Cluster.</title>
        <authorList>
            <person name="Vanderlinde T."/>
            <person name="Dupim E.G."/>
            <person name="Nazario-Yepiz N.O."/>
            <person name="Carvalho A.B."/>
        </authorList>
    </citation>
    <scope>NUCLEOTIDE SEQUENCE [LARGE SCALE GENOMIC DNA]</scope>
    <source>
        <strain evidence="1">Navoj_Jal97</strain>
        <tissue evidence="1">Whole organism</tissue>
    </source>
</reference>
<evidence type="ECO:0000313" key="2">
    <source>
        <dbReference type="Proteomes" id="UP000295192"/>
    </source>
</evidence>